<dbReference type="EMBL" id="JASBWS010000008">
    <property type="protein sequence ID" value="KAJ9114587.1"/>
    <property type="molecule type" value="Genomic_DNA"/>
</dbReference>
<protein>
    <submittedName>
        <fullName evidence="1">Uncharacterized protein</fullName>
    </submittedName>
</protein>
<name>A0ACC2WVM3_9TREE</name>
<dbReference type="Proteomes" id="UP001230649">
    <property type="component" value="Unassembled WGS sequence"/>
</dbReference>
<accession>A0ACC2WVM3</accession>
<evidence type="ECO:0000313" key="1">
    <source>
        <dbReference type="EMBL" id="KAJ9114587.1"/>
    </source>
</evidence>
<organism evidence="1 2">
    <name type="scientific">Naganishia adeliensis</name>
    <dbReference type="NCBI Taxonomy" id="92952"/>
    <lineage>
        <taxon>Eukaryota</taxon>
        <taxon>Fungi</taxon>
        <taxon>Dikarya</taxon>
        <taxon>Basidiomycota</taxon>
        <taxon>Agaricomycotina</taxon>
        <taxon>Tremellomycetes</taxon>
        <taxon>Filobasidiales</taxon>
        <taxon>Filobasidiaceae</taxon>
        <taxon>Naganishia</taxon>
    </lineage>
</organism>
<keyword evidence="2" id="KW-1185">Reference proteome</keyword>
<proteinExistence type="predicted"/>
<sequence length="152" mass="17053">MSTVELVKRVDSRPNSFQTYTIIAACIYFFAINALWHLPFLRDLISGFKLFVVATHEFCHILVGMIVGGEVIRAFLGIAGAEGILIGLWFGDHGNYCLSFTSLLGWPPSVWAGIWILYSMLVFVAAIFAGIIVWKKTTDEMYEDASHFLPTR</sequence>
<gene>
    <name evidence="1" type="ORF">QFC20_001461</name>
</gene>
<reference evidence="1" key="1">
    <citation type="submission" date="2023-04" db="EMBL/GenBank/DDBJ databases">
        <title>Draft Genome sequencing of Naganishia species isolated from polar environments using Oxford Nanopore Technology.</title>
        <authorList>
            <person name="Leo P."/>
            <person name="Venkateswaran K."/>
        </authorList>
    </citation>
    <scope>NUCLEOTIDE SEQUENCE</scope>
    <source>
        <strain evidence="1">MNA-CCFEE 5262</strain>
    </source>
</reference>
<evidence type="ECO:0000313" key="2">
    <source>
        <dbReference type="Proteomes" id="UP001230649"/>
    </source>
</evidence>
<comment type="caution">
    <text evidence="1">The sequence shown here is derived from an EMBL/GenBank/DDBJ whole genome shotgun (WGS) entry which is preliminary data.</text>
</comment>